<evidence type="ECO:0000256" key="1">
    <source>
        <dbReference type="SAM" id="MobiDB-lite"/>
    </source>
</evidence>
<dbReference type="EMBL" id="PCXU01000036">
    <property type="protein sequence ID" value="PIR43163.1"/>
    <property type="molecule type" value="Genomic_DNA"/>
</dbReference>
<dbReference type="AlphaFoldDB" id="A0A2H0R9H9"/>
<evidence type="ECO:0000313" key="3">
    <source>
        <dbReference type="EMBL" id="PIR43163.1"/>
    </source>
</evidence>
<accession>A0A2H0R9H9</accession>
<dbReference type="InterPro" id="IPR001322">
    <property type="entry name" value="Lamin_tail_dom"/>
</dbReference>
<feature type="region of interest" description="Disordered" evidence="1">
    <location>
        <begin position="153"/>
        <end position="181"/>
    </location>
</feature>
<sequence>MKYLYIISILIVIFFSFPNCIYASNGDFVFTEVSSLDLNKEFTISIKNITDEAKEYNFKIDIGIDGKEYKSGGEIYNEETKMWSGYNSQWSGTPFIPISSGENYILKGRIVTDFVGDVFYLRLRYRNTNGNTYESVLLDPINVETGYSIPEVTLTPTPTSTLSTSPTPTGSVTKDGEESTEEEYVEPLENNLTKDEKQKINISEFMPNPKKDENEWVELYNGNDTNIELTNWYVDDITGSGGTPFVFSIKIQAKSYASIDISKLLLNNSGDSVSLLDDDKNPIHIVKYKKTTQGSSIQKLSNEKWYITKDITKNKENIEYKEIKIDVPNITTENSADSVLKTSLKIEENTETESKKNTGDKEGTILGAATALKIEYDPTNYGTLVIRKEDVPYTLDSDNHVYVITSNNQPTAWDMLYSFVKKAFW</sequence>
<evidence type="ECO:0000259" key="2">
    <source>
        <dbReference type="Pfam" id="PF00932"/>
    </source>
</evidence>
<name>A0A2H0R9H9_UNCKA</name>
<reference evidence="3 4" key="1">
    <citation type="submission" date="2017-09" db="EMBL/GenBank/DDBJ databases">
        <title>Depth-based differentiation of microbial function through sediment-hosted aquifers and enrichment of novel symbionts in the deep terrestrial subsurface.</title>
        <authorList>
            <person name="Probst A.J."/>
            <person name="Ladd B."/>
            <person name="Jarett J.K."/>
            <person name="Geller-Mcgrath D.E."/>
            <person name="Sieber C.M."/>
            <person name="Emerson J.B."/>
            <person name="Anantharaman K."/>
            <person name="Thomas B.C."/>
            <person name="Malmstrom R."/>
            <person name="Stieglmeier M."/>
            <person name="Klingl A."/>
            <person name="Woyke T."/>
            <person name="Ryan C.M."/>
            <person name="Banfield J.F."/>
        </authorList>
    </citation>
    <scope>NUCLEOTIDE SEQUENCE [LARGE SCALE GENOMIC DNA]</scope>
    <source>
        <strain evidence="3">CG10_big_fil_rev_8_21_14_0_10_32_10</strain>
    </source>
</reference>
<gene>
    <name evidence="3" type="ORF">COV24_04325</name>
</gene>
<proteinExistence type="predicted"/>
<protein>
    <recommendedName>
        <fullName evidence="2">LTD domain-containing protein</fullName>
    </recommendedName>
</protein>
<feature type="domain" description="LTD" evidence="2">
    <location>
        <begin position="196"/>
        <end position="289"/>
    </location>
</feature>
<dbReference type="SUPFAM" id="SSF74853">
    <property type="entry name" value="Lamin A/C globular tail domain"/>
    <property type="match status" value="1"/>
</dbReference>
<dbReference type="InterPro" id="IPR036415">
    <property type="entry name" value="Lamin_tail_dom_sf"/>
</dbReference>
<organism evidence="3 4">
    <name type="scientific">candidate division WWE3 bacterium CG10_big_fil_rev_8_21_14_0_10_32_10</name>
    <dbReference type="NCBI Taxonomy" id="1975090"/>
    <lineage>
        <taxon>Bacteria</taxon>
        <taxon>Katanobacteria</taxon>
    </lineage>
</organism>
<feature type="compositionally biased region" description="Low complexity" evidence="1">
    <location>
        <begin position="153"/>
        <end position="173"/>
    </location>
</feature>
<dbReference type="Gene3D" id="2.60.40.1260">
    <property type="entry name" value="Lamin Tail domain"/>
    <property type="match status" value="1"/>
</dbReference>
<dbReference type="Proteomes" id="UP000230214">
    <property type="component" value="Unassembled WGS sequence"/>
</dbReference>
<dbReference type="Pfam" id="PF00932">
    <property type="entry name" value="LTD"/>
    <property type="match status" value="1"/>
</dbReference>
<evidence type="ECO:0000313" key="4">
    <source>
        <dbReference type="Proteomes" id="UP000230214"/>
    </source>
</evidence>
<comment type="caution">
    <text evidence="3">The sequence shown here is derived from an EMBL/GenBank/DDBJ whole genome shotgun (WGS) entry which is preliminary data.</text>
</comment>